<dbReference type="Pfam" id="PF13817">
    <property type="entry name" value="DDE_Tnp_IS66_C"/>
    <property type="match status" value="1"/>
</dbReference>
<gene>
    <name evidence="3" type="ORF">GXW71_06370</name>
</gene>
<evidence type="ECO:0000313" key="3">
    <source>
        <dbReference type="EMBL" id="MBR0663979.1"/>
    </source>
</evidence>
<dbReference type="Proteomes" id="UP001196870">
    <property type="component" value="Unassembled WGS sequence"/>
</dbReference>
<name>A0ABS5EUL9_9PROT</name>
<dbReference type="EMBL" id="JAAGBB010000006">
    <property type="protein sequence ID" value="MBR0663979.1"/>
    <property type="molecule type" value="Genomic_DNA"/>
</dbReference>
<comment type="caution">
    <text evidence="3">The sequence shown here is derived from an EMBL/GenBank/DDBJ whole genome shotgun (WGS) entry which is preliminary data.</text>
</comment>
<dbReference type="InterPro" id="IPR039552">
    <property type="entry name" value="IS66_C"/>
</dbReference>
<accession>A0ABS5EUL9</accession>
<organism evidence="3 4">
    <name type="scientific">Plastoroseomonas hellenica</name>
    <dbReference type="NCBI Taxonomy" id="2687306"/>
    <lineage>
        <taxon>Bacteria</taxon>
        <taxon>Pseudomonadati</taxon>
        <taxon>Pseudomonadota</taxon>
        <taxon>Alphaproteobacteria</taxon>
        <taxon>Acetobacterales</taxon>
        <taxon>Acetobacteraceae</taxon>
        <taxon>Plastoroseomonas</taxon>
    </lineage>
</organism>
<feature type="region of interest" description="Disordered" evidence="1">
    <location>
        <begin position="55"/>
        <end position="106"/>
    </location>
</feature>
<proteinExistence type="predicted"/>
<sequence>MALGRKNALCAGSDEGVEAWAAIASLIETAKRNGVYPQRYLTDLLTRLVEDGRRAASTNSCRGAAQTQVRLEPPPPKGAKQRLPADCPRTPTNPALDHHNRIFRNH</sequence>
<keyword evidence="4" id="KW-1185">Reference proteome</keyword>
<evidence type="ECO:0000256" key="1">
    <source>
        <dbReference type="SAM" id="MobiDB-lite"/>
    </source>
</evidence>
<reference evidence="4" key="1">
    <citation type="journal article" date="2021" name="Syst. Appl. Microbiol.">
        <title>Roseomonas hellenica sp. nov., isolated from roots of wild-growing Alkanna tinctoria.</title>
        <authorList>
            <person name="Rat A."/>
            <person name="Naranjo H.D."/>
            <person name="Lebbe L."/>
            <person name="Cnockaert M."/>
            <person name="Krigas N."/>
            <person name="Grigoriadou K."/>
            <person name="Maloupa E."/>
            <person name="Willems A."/>
        </authorList>
    </citation>
    <scope>NUCLEOTIDE SEQUENCE [LARGE SCALE GENOMIC DNA]</scope>
    <source>
        <strain evidence="4">LMG 31523</strain>
    </source>
</reference>
<evidence type="ECO:0000259" key="2">
    <source>
        <dbReference type="Pfam" id="PF13817"/>
    </source>
</evidence>
<evidence type="ECO:0000313" key="4">
    <source>
        <dbReference type="Proteomes" id="UP001196870"/>
    </source>
</evidence>
<feature type="compositionally biased region" description="Polar residues" evidence="1">
    <location>
        <begin position="56"/>
        <end position="69"/>
    </location>
</feature>
<protein>
    <submittedName>
        <fullName evidence="3">Transposase domain-containing protein</fullName>
    </submittedName>
</protein>
<feature type="domain" description="Transposase IS66 C-terminal" evidence="2">
    <location>
        <begin position="25"/>
        <end position="50"/>
    </location>
</feature>